<evidence type="ECO:0000256" key="1">
    <source>
        <dbReference type="SAM" id="MobiDB-lite"/>
    </source>
</evidence>
<dbReference type="EMBL" id="CADCWM010001178">
    <property type="protein sequence ID" value="CAA9589452.1"/>
    <property type="molecule type" value="Genomic_DNA"/>
</dbReference>
<protein>
    <submittedName>
        <fullName evidence="2">Uncharacterized protein</fullName>
    </submittedName>
</protein>
<gene>
    <name evidence="2" type="ORF">AVDCRST_MAG88-4577</name>
</gene>
<accession>A0A6J4VVQ8</accession>
<reference evidence="2" key="1">
    <citation type="submission" date="2020-02" db="EMBL/GenBank/DDBJ databases">
        <authorList>
            <person name="Meier V. D."/>
        </authorList>
    </citation>
    <scope>NUCLEOTIDE SEQUENCE</scope>
    <source>
        <strain evidence="2">AVDCRST_MAG88</strain>
    </source>
</reference>
<feature type="region of interest" description="Disordered" evidence="1">
    <location>
        <begin position="119"/>
        <end position="147"/>
    </location>
</feature>
<feature type="non-terminal residue" evidence="2">
    <location>
        <position position="229"/>
    </location>
</feature>
<organism evidence="2">
    <name type="scientific">uncultured Thermomicrobiales bacterium</name>
    <dbReference type="NCBI Taxonomy" id="1645740"/>
    <lineage>
        <taxon>Bacteria</taxon>
        <taxon>Pseudomonadati</taxon>
        <taxon>Thermomicrobiota</taxon>
        <taxon>Thermomicrobia</taxon>
        <taxon>Thermomicrobiales</taxon>
        <taxon>environmental samples</taxon>
    </lineage>
</organism>
<evidence type="ECO:0000313" key="2">
    <source>
        <dbReference type="EMBL" id="CAA9589452.1"/>
    </source>
</evidence>
<name>A0A6J4VVQ8_9BACT</name>
<proteinExistence type="predicted"/>
<sequence>MRQGFQLIVEPFRADPFDRLADSAVQHAPVGGEGVVVGDLLDHAMLEAVLRLGGERVLDDELLRLERRQAVVEGVGAVRRARAPLAIGGDDRSQDRVSEGAADDRGLLQSRAVPLAQAVHARHHDAAQGGGDVEERDIGGEGPLPLLRDQHPALMQRLGRLLEEERVIAALGDDRVRHRVGEGRRGQLLAQEAPALFGGQLAEFDHVVEGAGLPVVAPLRAVGQEEEDR</sequence>
<dbReference type="AlphaFoldDB" id="A0A6J4VVQ8"/>